<dbReference type="SUPFAM" id="SSF111418">
    <property type="entry name" value="Hormone receptor domain"/>
    <property type="match status" value="1"/>
</dbReference>
<name>A0ABD6E3X2_9BILA</name>
<comment type="subcellular location">
    <subcellularLocation>
        <location evidence="1">Cell membrane</location>
        <topology evidence="1">Multi-pass membrane protein</topology>
    </subcellularLocation>
</comment>
<feature type="domain" description="G-protein coupled receptors family 2 profile 2" evidence="13">
    <location>
        <begin position="122"/>
        <end position="384"/>
    </location>
</feature>
<evidence type="ECO:0000259" key="12">
    <source>
        <dbReference type="PROSITE" id="PS50227"/>
    </source>
</evidence>
<evidence type="ECO:0000259" key="13">
    <source>
        <dbReference type="PROSITE" id="PS50261"/>
    </source>
</evidence>
<comment type="caution">
    <text evidence="14">The sequence shown here is derived from an EMBL/GenBank/DDBJ whole genome shotgun (WGS) entry which is preliminary data.</text>
</comment>
<dbReference type="InterPro" id="IPR001879">
    <property type="entry name" value="GPCR_2_extracellular_dom"/>
</dbReference>
<evidence type="ECO:0000256" key="2">
    <source>
        <dbReference type="ARBA" id="ARBA00005314"/>
    </source>
</evidence>
<evidence type="ECO:0000313" key="15">
    <source>
        <dbReference type="Proteomes" id="UP001608902"/>
    </source>
</evidence>
<feature type="transmembrane region" description="Helical" evidence="11">
    <location>
        <begin position="335"/>
        <end position="352"/>
    </location>
</feature>
<proteinExistence type="inferred from homology"/>
<dbReference type="InterPro" id="IPR036445">
    <property type="entry name" value="GPCR_2_extracell_dom_sf"/>
</dbReference>
<evidence type="ECO:0000256" key="5">
    <source>
        <dbReference type="ARBA" id="ARBA00022989"/>
    </source>
</evidence>
<dbReference type="GO" id="GO:0005886">
    <property type="term" value="C:plasma membrane"/>
    <property type="evidence" value="ECO:0007669"/>
    <property type="project" value="UniProtKB-SubCell"/>
</dbReference>
<feature type="transmembrane region" description="Helical" evidence="11">
    <location>
        <begin position="121"/>
        <end position="147"/>
    </location>
</feature>
<reference evidence="14 15" key="1">
    <citation type="submission" date="2024-08" db="EMBL/GenBank/DDBJ databases">
        <title>Gnathostoma spinigerum genome.</title>
        <authorList>
            <person name="Gonzalez-Bertolin B."/>
            <person name="Monzon S."/>
            <person name="Zaballos A."/>
            <person name="Jimenez P."/>
            <person name="Dekumyoy P."/>
            <person name="Varona S."/>
            <person name="Cuesta I."/>
            <person name="Sumanam S."/>
            <person name="Adisakwattana P."/>
            <person name="Gasser R.B."/>
            <person name="Hernandez-Gonzalez A."/>
            <person name="Young N.D."/>
            <person name="Perteguer M.J."/>
        </authorList>
    </citation>
    <scope>NUCLEOTIDE SEQUENCE [LARGE SCALE GENOMIC DNA]</scope>
    <source>
        <strain evidence="14">AL3</strain>
        <tissue evidence="14">Liver</tissue>
    </source>
</reference>
<dbReference type="PROSITE" id="PS50227">
    <property type="entry name" value="G_PROTEIN_RECEP_F2_3"/>
    <property type="match status" value="1"/>
</dbReference>
<dbReference type="PANTHER" id="PTHR45620">
    <property type="entry name" value="PDF RECEPTOR-LIKE PROTEIN-RELATED"/>
    <property type="match status" value="1"/>
</dbReference>
<dbReference type="PANTHER" id="PTHR45620:SF37">
    <property type="entry name" value="G_PROTEIN_RECEP_F2_4 DOMAIN-CONTAINING PROTEIN"/>
    <property type="match status" value="1"/>
</dbReference>
<evidence type="ECO:0000313" key="14">
    <source>
        <dbReference type="EMBL" id="MFH4974624.1"/>
    </source>
</evidence>
<feature type="transmembrane region" description="Helical" evidence="11">
    <location>
        <begin position="243"/>
        <end position="267"/>
    </location>
</feature>
<gene>
    <name evidence="14" type="ORF">AB6A40_001333</name>
</gene>
<organism evidence="14 15">
    <name type="scientific">Gnathostoma spinigerum</name>
    <dbReference type="NCBI Taxonomy" id="75299"/>
    <lineage>
        <taxon>Eukaryota</taxon>
        <taxon>Metazoa</taxon>
        <taxon>Ecdysozoa</taxon>
        <taxon>Nematoda</taxon>
        <taxon>Chromadorea</taxon>
        <taxon>Rhabditida</taxon>
        <taxon>Spirurina</taxon>
        <taxon>Gnathostomatomorpha</taxon>
        <taxon>Gnathostomatoidea</taxon>
        <taxon>Gnathostomatidae</taxon>
        <taxon>Gnathostoma</taxon>
    </lineage>
</organism>
<keyword evidence="4 11" id="KW-0812">Transmembrane</keyword>
<feature type="transmembrane region" description="Helical" evidence="11">
    <location>
        <begin position="287"/>
        <end position="314"/>
    </location>
</feature>
<sequence>MSRSTRVVIGQERATCLSLLNDTSEDLYRNSSIGCSANFDRSLCWLGTELNQTARRSCPFNYCTEVPGCDTIATQYKVQRLCQANGEWADAVYTQCIEVINYHRECIAGFCRECPNKFKEWVLIVSLTLIIVSVALLVFALVLFSIFDSIQCRRLSIHKNLATAFVFRFAVLAIWMVSQHSRVFQDCSSFQERYIAEYEWMCKVLLLLVMYFQVASVVWMLIEGAYLYSRFTMIAMRHIEAPYYVYLLCGWAVPLIVVFSWSVVHAHQSSNRHYSLYYCWLPYSQGFHMWILAGTMSACLVLNLLFLLGIVVILAQKLRAENTVESRKIWRTIKATLLLVPLLGISNIPLFYEPQEPSGAYMLGSAILQNSQGIFIAILYCFLNSEIQNAVKRQLSKVPFHLFRFRRRHESYGTERTYIPEMQKQKNQRHGVPMEEMTIENRNRI</sequence>
<dbReference type="GO" id="GO:0004930">
    <property type="term" value="F:G protein-coupled receptor activity"/>
    <property type="evidence" value="ECO:0007669"/>
    <property type="project" value="UniProtKB-KW"/>
</dbReference>
<accession>A0ABD6E3X2</accession>
<dbReference type="InterPro" id="IPR017983">
    <property type="entry name" value="GPCR_2_secretin-like_CS"/>
</dbReference>
<feature type="transmembrane region" description="Helical" evidence="11">
    <location>
        <begin position="198"/>
        <end position="222"/>
    </location>
</feature>
<evidence type="ECO:0000256" key="4">
    <source>
        <dbReference type="ARBA" id="ARBA00022692"/>
    </source>
</evidence>
<evidence type="ECO:0000256" key="10">
    <source>
        <dbReference type="ARBA" id="ARBA00023224"/>
    </source>
</evidence>
<dbReference type="Pfam" id="PF00002">
    <property type="entry name" value="7tm_2"/>
    <property type="match status" value="1"/>
</dbReference>
<feature type="transmembrane region" description="Helical" evidence="11">
    <location>
        <begin position="358"/>
        <end position="383"/>
    </location>
</feature>
<comment type="similarity">
    <text evidence="2">Belongs to the G-protein coupled receptor 2 family.</text>
</comment>
<feature type="domain" description="G-protein coupled receptors family 2 profile 1" evidence="12">
    <location>
        <begin position="15"/>
        <end position="100"/>
    </location>
</feature>
<evidence type="ECO:0000256" key="1">
    <source>
        <dbReference type="ARBA" id="ARBA00004651"/>
    </source>
</evidence>
<dbReference type="InterPro" id="IPR017981">
    <property type="entry name" value="GPCR_2-like_7TM"/>
</dbReference>
<keyword evidence="9" id="KW-0325">Glycoprotein</keyword>
<dbReference type="Pfam" id="PF02793">
    <property type="entry name" value="HRM"/>
    <property type="match status" value="1"/>
</dbReference>
<protein>
    <submittedName>
        <fullName evidence="14">Uncharacterized protein</fullName>
    </submittedName>
</protein>
<keyword evidence="15" id="KW-1185">Reference proteome</keyword>
<dbReference type="AlphaFoldDB" id="A0ABD6E3X2"/>
<dbReference type="Proteomes" id="UP001608902">
    <property type="component" value="Unassembled WGS sequence"/>
</dbReference>
<evidence type="ECO:0000256" key="8">
    <source>
        <dbReference type="ARBA" id="ARBA00023170"/>
    </source>
</evidence>
<evidence type="ECO:0000256" key="11">
    <source>
        <dbReference type="SAM" id="Phobius"/>
    </source>
</evidence>
<dbReference type="PRINTS" id="PR00249">
    <property type="entry name" value="GPCRSECRETIN"/>
</dbReference>
<keyword evidence="5 11" id="KW-1133">Transmembrane helix</keyword>
<dbReference type="EMBL" id="JBGFUD010000483">
    <property type="protein sequence ID" value="MFH4974624.1"/>
    <property type="molecule type" value="Genomic_DNA"/>
</dbReference>
<keyword evidence="6" id="KW-0297">G-protein coupled receptor</keyword>
<keyword evidence="10" id="KW-0807">Transducer</keyword>
<feature type="transmembrane region" description="Helical" evidence="11">
    <location>
        <begin position="159"/>
        <end position="178"/>
    </location>
</feature>
<dbReference type="Gene3D" id="1.20.1070.10">
    <property type="entry name" value="Rhodopsin 7-helix transmembrane proteins"/>
    <property type="match status" value="1"/>
</dbReference>
<dbReference type="SMART" id="SM00008">
    <property type="entry name" value="HormR"/>
    <property type="match status" value="1"/>
</dbReference>
<keyword evidence="7 11" id="KW-0472">Membrane</keyword>
<dbReference type="PROSITE" id="PS00649">
    <property type="entry name" value="G_PROTEIN_RECEP_F2_1"/>
    <property type="match status" value="1"/>
</dbReference>
<evidence type="ECO:0000256" key="9">
    <source>
        <dbReference type="ARBA" id="ARBA00023180"/>
    </source>
</evidence>
<evidence type="ECO:0000256" key="7">
    <source>
        <dbReference type="ARBA" id="ARBA00023136"/>
    </source>
</evidence>
<keyword evidence="8" id="KW-0675">Receptor</keyword>
<evidence type="ECO:0000256" key="3">
    <source>
        <dbReference type="ARBA" id="ARBA00022475"/>
    </source>
</evidence>
<keyword evidence="3" id="KW-1003">Cell membrane</keyword>
<dbReference type="InterPro" id="IPR000832">
    <property type="entry name" value="GPCR_2_secretin-like"/>
</dbReference>
<dbReference type="SUPFAM" id="SSF81321">
    <property type="entry name" value="Family A G protein-coupled receptor-like"/>
    <property type="match status" value="1"/>
</dbReference>
<dbReference type="InterPro" id="IPR050332">
    <property type="entry name" value="GPCR_2"/>
</dbReference>
<dbReference type="PROSITE" id="PS50261">
    <property type="entry name" value="G_PROTEIN_RECEP_F2_4"/>
    <property type="match status" value="1"/>
</dbReference>
<evidence type="ECO:0000256" key="6">
    <source>
        <dbReference type="ARBA" id="ARBA00023040"/>
    </source>
</evidence>
<dbReference type="Gene3D" id="4.10.1240.10">
    <property type="entry name" value="GPCR, family 2, extracellular hormone receptor domain"/>
    <property type="match status" value="1"/>
</dbReference>